<evidence type="ECO:0000256" key="1">
    <source>
        <dbReference type="ARBA" id="ARBA00022729"/>
    </source>
</evidence>
<dbReference type="Pfam" id="PF13517">
    <property type="entry name" value="FG-GAP_3"/>
    <property type="match status" value="1"/>
</dbReference>
<gene>
    <name evidence="3" type="ORF">Shyd_01310</name>
</gene>
<dbReference type="Gene3D" id="2.115.10.10">
    <property type="entry name" value="Tachylectin 2"/>
    <property type="match status" value="1"/>
</dbReference>
<dbReference type="InterPro" id="IPR028994">
    <property type="entry name" value="Integrin_alpha_N"/>
</dbReference>
<dbReference type="RefSeq" id="WP_190223491.1">
    <property type="nucleotide sequence ID" value="NZ_BNBS01000035.1"/>
</dbReference>
<organism evidence="3 4">
    <name type="scientific">Streptomyces hydrogenans</name>
    <dbReference type="NCBI Taxonomy" id="1873719"/>
    <lineage>
        <taxon>Bacteria</taxon>
        <taxon>Bacillati</taxon>
        <taxon>Actinomycetota</taxon>
        <taxon>Actinomycetes</taxon>
        <taxon>Kitasatosporales</taxon>
        <taxon>Streptomycetaceae</taxon>
        <taxon>Streptomyces</taxon>
    </lineage>
</organism>
<dbReference type="SUPFAM" id="SSF69318">
    <property type="entry name" value="Integrin alpha N-terminal domain"/>
    <property type="match status" value="1"/>
</dbReference>
<sequence length="744" mass="76426">MQYRTAGARLASAVTAVLAVTALGAGTLATAPAAFAATSGTTAAGAAAAQEDALPAFPAGATVAGAGATGFLTYDSYASENSPELLWTPYGGGAPTPLTRPEGGAWATSGGDVVALGDAGFISEFRKLTLRNMAVPGAPGVDLDLGSLGGNYVAVLGPSSVLAQITEADGTAELHVVTQGGSAAPTTRKVPGLPADATDFFTSAPVKDGLVLVGYETGPSGARKGGRALIDLTQNKVLETYASAESGYGFSHLMFSDTHVAWLDWASGTGLYVTSVDRATRATKQTVLGSRGDEWFVELTGDWLVHGANGEAVTAVSLTDGTKRAVADSVTGSDSAADGSMVLTGSRGADGDGLFRVTAAGGGDPTVTKTADMVAPNPPAFVKDDVPATTNLDATGGEVRLGWTLSHADAYMFVTLTHLATGRQYQQYVHSPTDDENFSFVWDGHVDDDDAPNGTYRVDAEAHALNGLGEPARRTDQLVLTRTPNPHDYSNNGSTDVLARDAAGVLWRDELRDRPQNGVVVTAGRTKVGAGWNTYKQIEAVGSIAGAAHGDLVALDGAGVLWHYLGKGDGTFTARTKVGGGWQNYTRLTGGSDLDADGRSDLLATDAAGALWFYKGTGSATKPFATRVKVGGGWQVYNQLTAVGNIAGTAAGDLVARDKDGVLWLYQGNGRGGFGGRVQIGGGWGAFSHLVGAGDVDNDGRPDLVAHGRNGTYVYKSTGTANRPFTRLTTDLYAGEGSTFGQVV</sequence>
<keyword evidence="4" id="KW-1185">Reference proteome</keyword>
<dbReference type="Proteomes" id="UP001052739">
    <property type="component" value="Unassembled WGS sequence"/>
</dbReference>
<accession>A0ABQ3P160</accession>
<keyword evidence="1 2" id="KW-0732">Signal</keyword>
<comment type="caution">
    <text evidence="3">The sequence shown here is derived from an EMBL/GenBank/DDBJ whole genome shotgun (WGS) entry which is preliminary data.</text>
</comment>
<dbReference type="InterPro" id="IPR013517">
    <property type="entry name" value="FG-GAP"/>
</dbReference>
<feature type="chain" id="PRO_5046458890" description="VCBS repeat-containing protein" evidence="2">
    <location>
        <begin position="37"/>
        <end position="744"/>
    </location>
</feature>
<name>A0ABQ3P160_9ACTN</name>
<evidence type="ECO:0000313" key="3">
    <source>
        <dbReference type="EMBL" id="GHI18760.1"/>
    </source>
</evidence>
<protein>
    <recommendedName>
        <fullName evidence="5">VCBS repeat-containing protein</fullName>
    </recommendedName>
</protein>
<proteinExistence type="predicted"/>
<evidence type="ECO:0000313" key="4">
    <source>
        <dbReference type="Proteomes" id="UP001052739"/>
    </source>
</evidence>
<evidence type="ECO:0008006" key="5">
    <source>
        <dbReference type="Google" id="ProtNLM"/>
    </source>
</evidence>
<dbReference type="EMBL" id="BNDW01000004">
    <property type="protein sequence ID" value="GHI18760.1"/>
    <property type="molecule type" value="Genomic_DNA"/>
</dbReference>
<evidence type="ECO:0000256" key="2">
    <source>
        <dbReference type="SAM" id="SignalP"/>
    </source>
</evidence>
<feature type="signal peptide" evidence="2">
    <location>
        <begin position="1"/>
        <end position="36"/>
    </location>
</feature>
<reference evidence="3" key="1">
    <citation type="submission" date="2024-05" db="EMBL/GenBank/DDBJ databases">
        <title>Whole genome shotgun sequence of Streptomyces hydrogenans NBRC 13475.</title>
        <authorList>
            <person name="Komaki H."/>
            <person name="Tamura T."/>
        </authorList>
    </citation>
    <scope>NUCLEOTIDE SEQUENCE</scope>
    <source>
        <strain evidence="3">NBRC 13475</strain>
    </source>
</reference>